<protein>
    <submittedName>
        <fullName evidence="1">Uncharacterized protein</fullName>
    </submittedName>
</protein>
<evidence type="ECO:0000313" key="1">
    <source>
        <dbReference type="EMBL" id="TWE17975.1"/>
    </source>
</evidence>
<reference evidence="1 2" key="1">
    <citation type="submission" date="2019-06" db="EMBL/GenBank/DDBJ databases">
        <title>Sequencing the genomes of 1000 actinobacteria strains.</title>
        <authorList>
            <person name="Klenk H.-P."/>
        </authorList>
    </citation>
    <scope>NUCLEOTIDE SEQUENCE [LARGE SCALE GENOMIC DNA]</scope>
    <source>
        <strain evidence="1 2">DSM 41649</strain>
    </source>
</reference>
<dbReference type="RefSeq" id="WP_170290589.1">
    <property type="nucleotide sequence ID" value="NZ_BAAABR010000029.1"/>
</dbReference>
<organism evidence="1 2">
    <name type="scientific">Kitasatospora atroaurantiaca</name>
    <dbReference type="NCBI Taxonomy" id="285545"/>
    <lineage>
        <taxon>Bacteria</taxon>
        <taxon>Bacillati</taxon>
        <taxon>Actinomycetota</taxon>
        <taxon>Actinomycetes</taxon>
        <taxon>Kitasatosporales</taxon>
        <taxon>Streptomycetaceae</taxon>
        <taxon>Kitasatospora</taxon>
    </lineage>
</organism>
<dbReference type="EMBL" id="VIVR01000001">
    <property type="protein sequence ID" value="TWE17975.1"/>
    <property type="molecule type" value="Genomic_DNA"/>
</dbReference>
<dbReference type="AlphaFoldDB" id="A0A561EQV0"/>
<accession>A0A561EQV0</accession>
<evidence type="ECO:0000313" key="2">
    <source>
        <dbReference type="Proteomes" id="UP000318416"/>
    </source>
</evidence>
<sequence length="46" mass="4603">MRSRRIGTGEVSAVGLGASPLSVEGRGAAAAELTLTTEEFALLEAG</sequence>
<dbReference type="Proteomes" id="UP000318416">
    <property type="component" value="Unassembled WGS sequence"/>
</dbReference>
<keyword evidence="2" id="KW-1185">Reference proteome</keyword>
<comment type="caution">
    <text evidence="1">The sequence shown here is derived from an EMBL/GenBank/DDBJ whole genome shotgun (WGS) entry which is preliminary data.</text>
</comment>
<name>A0A561EQV0_9ACTN</name>
<proteinExistence type="predicted"/>
<gene>
    <name evidence="1" type="ORF">FB465_3022</name>
</gene>